<dbReference type="RefSeq" id="WP_151861992.1">
    <property type="nucleotide sequence ID" value="NZ_WBZC01000056.1"/>
</dbReference>
<keyword evidence="2" id="KW-1185">Reference proteome</keyword>
<proteinExistence type="predicted"/>
<organism evidence="1 2">
    <name type="scientific">Alkaliphilus pronyensis</name>
    <dbReference type="NCBI Taxonomy" id="1482732"/>
    <lineage>
        <taxon>Bacteria</taxon>
        <taxon>Bacillati</taxon>
        <taxon>Bacillota</taxon>
        <taxon>Clostridia</taxon>
        <taxon>Peptostreptococcales</taxon>
        <taxon>Natronincolaceae</taxon>
        <taxon>Alkaliphilus</taxon>
    </lineage>
</organism>
<sequence length="201" mass="22922">MGFLKGIFGSSKNEVWKQLAEELGGEFIEGGFFKTDKVNANMRAWTITLDTYTVSHGKTSSTYTRIIAPFVNNKDFKFKVYKKGFFSDVGKMLGMQDIEIGIEDFDENYIIKGNNEGLIKELLCKEDVRLLITQQPKISIEIKDKLGFFDKTPEEADILYFEEAGVLKDLERLKKIFLLFASILNNLYSLGVTSEENPNIK</sequence>
<dbReference type="Proteomes" id="UP000432715">
    <property type="component" value="Unassembled WGS sequence"/>
</dbReference>
<dbReference type="OrthoDB" id="262374at2"/>
<protein>
    <submittedName>
        <fullName evidence="1">DUF3137 domain-containing protein</fullName>
    </submittedName>
</protein>
<evidence type="ECO:0000313" key="1">
    <source>
        <dbReference type="EMBL" id="KAB3531645.1"/>
    </source>
</evidence>
<comment type="caution">
    <text evidence="1">The sequence shown here is derived from an EMBL/GenBank/DDBJ whole genome shotgun (WGS) entry which is preliminary data.</text>
</comment>
<gene>
    <name evidence="1" type="ORF">F8154_12700</name>
</gene>
<accession>A0A6I0EXD4</accession>
<reference evidence="1 2" key="1">
    <citation type="submission" date="2019-10" db="EMBL/GenBank/DDBJ databases">
        <title>Alkaliphilus serpentinus sp. nov. and Alkaliphilus pronyensis sp. nov., two novel anaerobic alkaliphilic species isolated from the serpentinized-hosted hydrothermal field of the Prony Bay (New Caledonia).</title>
        <authorList>
            <person name="Postec A."/>
        </authorList>
    </citation>
    <scope>NUCLEOTIDE SEQUENCE [LARGE SCALE GENOMIC DNA]</scope>
    <source>
        <strain evidence="1 2">LacV</strain>
    </source>
</reference>
<evidence type="ECO:0000313" key="2">
    <source>
        <dbReference type="Proteomes" id="UP000432715"/>
    </source>
</evidence>
<dbReference type="EMBL" id="WBZC01000056">
    <property type="protein sequence ID" value="KAB3531645.1"/>
    <property type="molecule type" value="Genomic_DNA"/>
</dbReference>
<name>A0A6I0EXD4_9FIRM</name>
<dbReference type="AlphaFoldDB" id="A0A6I0EXD4"/>